<gene>
    <name evidence="2" type="ORF">SAMN04488009_0248</name>
</gene>
<feature type="chain" id="PRO_5045738651" description="Curlin associated repeat-containing protein" evidence="1">
    <location>
        <begin position="22"/>
        <end position="421"/>
    </location>
</feature>
<keyword evidence="1" id="KW-0732">Signal</keyword>
<feature type="signal peptide" evidence="1">
    <location>
        <begin position="1"/>
        <end position="21"/>
    </location>
</feature>
<dbReference type="RefSeq" id="WP_143815242.1">
    <property type="nucleotide sequence ID" value="NZ_FZNV01000015.1"/>
</dbReference>
<dbReference type="EMBL" id="FZNV01000015">
    <property type="protein sequence ID" value="SNR82386.1"/>
    <property type="molecule type" value="Genomic_DNA"/>
</dbReference>
<accession>A0ABY1SMI1</accession>
<organism evidence="2 3">
    <name type="scientific">Maribacter sedimenticola</name>
    <dbReference type="NCBI Taxonomy" id="228956"/>
    <lineage>
        <taxon>Bacteria</taxon>
        <taxon>Pseudomonadati</taxon>
        <taxon>Bacteroidota</taxon>
        <taxon>Flavobacteriia</taxon>
        <taxon>Flavobacteriales</taxon>
        <taxon>Flavobacteriaceae</taxon>
        <taxon>Maribacter</taxon>
    </lineage>
</organism>
<keyword evidence="3" id="KW-1185">Reference proteome</keyword>
<proteinExistence type="predicted"/>
<comment type="caution">
    <text evidence="2">The sequence shown here is derived from an EMBL/GenBank/DDBJ whole genome shotgun (WGS) entry which is preliminary data.</text>
</comment>
<evidence type="ECO:0008006" key="4">
    <source>
        <dbReference type="Google" id="ProtNLM"/>
    </source>
</evidence>
<feature type="non-terminal residue" evidence="2">
    <location>
        <position position="421"/>
    </location>
</feature>
<dbReference type="Proteomes" id="UP000198337">
    <property type="component" value="Unassembled WGS sequence"/>
</dbReference>
<evidence type="ECO:0000256" key="1">
    <source>
        <dbReference type="SAM" id="SignalP"/>
    </source>
</evidence>
<evidence type="ECO:0000313" key="2">
    <source>
        <dbReference type="EMBL" id="SNR82386.1"/>
    </source>
</evidence>
<name>A0ABY1SMI1_9FLAO</name>
<protein>
    <recommendedName>
        <fullName evidence="4">Curlin associated repeat-containing protein</fullName>
    </recommendedName>
</protein>
<evidence type="ECO:0000313" key="3">
    <source>
        <dbReference type="Proteomes" id="UP000198337"/>
    </source>
</evidence>
<sequence>MFPKKRLLLLVLIFISIGVHAQVKIGQNPNQIHSASIVELESTNKAFVLTRLSTAQMQAITPLSGAVVYNTDTQCVYYYNGLNWNNLCSGVTSSSFSFTDNGDGTILLSDGNGNDITFDGTSQTITSLVDNGDGTYTYTNEAGDETVISIAHSDNQNLETNNSPGYIGIENGNSIIVNVDDADADDQNEIQSLSYSSGLISLTNDPNETSIDISRFDMDASDDFDGSFINLTNIPTNLDTDATDDYNTGITFDGTELTITDLGGDQSVDISGLAYDDAAIRADVDRNTSDIATNVSDITDLQSEQTVQDTNIGDNTSNITANADAIAAHNLADGDLSDSNEFNTAINFDGTELTITDLGGDQSVDISGLAYDDTAIRANVDRNTSDIATNVSDITDLQSEQTVQDTNIGDNTSNITANADA</sequence>
<reference evidence="2 3" key="1">
    <citation type="submission" date="2017-06" db="EMBL/GenBank/DDBJ databases">
        <authorList>
            <person name="Varghese N."/>
            <person name="Submissions S."/>
        </authorList>
    </citation>
    <scope>NUCLEOTIDE SEQUENCE [LARGE SCALE GENOMIC DNA]</scope>
    <source>
        <strain evidence="2 3">DSM 19840</strain>
    </source>
</reference>